<gene>
    <name evidence="9" type="primary">oppD_3</name>
    <name evidence="9" type="ORF">AQS8620_02885</name>
</gene>
<dbReference type="NCBIfam" id="TIGR01727">
    <property type="entry name" value="oligo_HPY"/>
    <property type="match status" value="1"/>
</dbReference>
<dbReference type="InterPro" id="IPR003439">
    <property type="entry name" value="ABC_transporter-like_ATP-bd"/>
</dbReference>
<dbReference type="OrthoDB" id="7374568at2"/>
<dbReference type="Pfam" id="PF00005">
    <property type="entry name" value="ABC_tran"/>
    <property type="match status" value="1"/>
</dbReference>
<keyword evidence="6 9" id="KW-0067">ATP-binding</keyword>
<dbReference type="RefSeq" id="WP_085837695.1">
    <property type="nucleotide sequence ID" value="NZ_FWFS01000011.1"/>
</dbReference>
<dbReference type="CDD" id="cd03257">
    <property type="entry name" value="ABC_NikE_OppD_transporters"/>
    <property type="match status" value="1"/>
</dbReference>
<dbReference type="SUPFAM" id="SSF52540">
    <property type="entry name" value="P-loop containing nucleoside triphosphate hydrolases"/>
    <property type="match status" value="1"/>
</dbReference>
<dbReference type="GO" id="GO:0005524">
    <property type="term" value="F:ATP binding"/>
    <property type="evidence" value="ECO:0007669"/>
    <property type="project" value="UniProtKB-KW"/>
</dbReference>
<reference evidence="9 10" key="1">
    <citation type="submission" date="2017-03" db="EMBL/GenBank/DDBJ databases">
        <authorList>
            <person name="Afonso C.L."/>
            <person name="Miller P.J."/>
            <person name="Scott M.A."/>
            <person name="Spackman E."/>
            <person name="Goraichik I."/>
            <person name="Dimitrov K.M."/>
            <person name="Suarez D.L."/>
            <person name="Swayne D.E."/>
        </authorList>
    </citation>
    <scope>NUCLEOTIDE SEQUENCE [LARGE SCALE GENOMIC DNA]</scope>
    <source>
        <strain evidence="9 10">CECT 8620</strain>
    </source>
</reference>
<dbReference type="Gene3D" id="3.40.50.300">
    <property type="entry name" value="P-loop containing nucleotide triphosphate hydrolases"/>
    <property type="match status" value="1"/>
</dbReference>
<evidence type="ECO:0000256" key="6">
    <source>
        <dbReference type="ARBA" id="ARBA00022840"/>
    </source>
</evidence>
<protein>
    <submittedName>
        <fullName evidence="9">Oligopeptide transport ATP-binding protein OppD</fullName>
    </submittedName>
</protein>
<dbReference type="GO" id="GO:0005886">
    <property type="term" value="C:plasma membrane"/>
    <property type="evidence" value="ECO:0007669"/>
    <property type="project" value="UniProtKB-SubCell"/>
</dbReference>
<keyword evidence="7" id="KW-0472">Membrane</keyword>
<evidence type="ECO:0000313" key="10">
    <source>
        <dbReference type="Proteomes" id="UP000193862"/>
    </source>
</evidence>
<dbReference type="InterPro" id="IPR027417">
    <property type="entry name" value="P-loop_NTPase"/>
</dbReference>
<dbReference type="InterPro" id="IPR050388">
    <property type="entry name" value="ABC_Ni/Peptide_Import"/>
</dbReference>
<dbReference type="EMBL" id="FWFS01000011">
    <property type="protein sequence ID" value="SLN63167.1"/>
    <property type="molecule type" value="Genomic_DNA"/>
</dbReference>
<keyword evidence="3" id="KW-0813">Transport</keyword>
<evidence type="ECO:0000256" key="1">
    <source>
        <dbReference type="ARBA" id="ARBA00004417"/>
    </source>
</evidence>
<dbReference type="PANTHER" id="PTHR43297:SF2">
    <property type="entry name" value="DIPEPTIDE TRANSPORT ATP-BINDING PROTEIN DPPD"/>
    <property type="match status" value="1"/>
</dbReference>
<dbReference type="GO" id="GO:0016887">
    <property type="term" value="F:ATP hydrolysis activity"/>
    <property type="evidence" value="ECO:0007669"/>
    <property type="project" value="InterPro"/>
</dbReference>
<dbReference type="AlphaFoldDB" id="A0A1Y5TJ44"/>
<dbReference type="InterPro" id="IPR013563">
    <property type="entry name" value="Oligopep_ABC_C"/>
</dbReference>
<dbReference type="Pfam" id="PF08352">
    <property type="entry name" value="oligo_HPY"/>
    <property type="match status" value="1"/>
</dbReference>
<dbReference type="PANTHER" id="PTHR43297">
    <property type="entry name" value="OLIGOPEPTIDE TRANSPORT ATP-BINDING PROTEIN APPD"/>
    <property type="match status" value="1"/>
</dbReference>
<proteinExistence type="inferred from homology"/>
<keyword evidence="5" id="KW-0547">Nucleotide-binding</keyword>
<sequence length="333" mass="36195">MPLDPQSEVVLEVRNLTTTISIRTDEFAAVDNVSLSLKRGETLGLVGESGSGKSLTGLSLLNLVPKHAARVAGGAVMLDGVDLLQLSEREMRRVRGKKISMILQDPQTSLNPSFSVGSQIGEALSLHTDVPKKGLKAAAVEMLRRVRVAAPEHRVDAYPHQMSGGMRQRVVGAIAISCAPDVIIADEPTTSLDVTVQAQYIRLLQELQAETGMGIIFITHDFGIVAKVCHRLAVMYAGQIVETGPVERIFDAPGHPYTQALLGSVPKLHGQQGRLPSISGNPPALWNKPKGCKFAPRCPLADTRCHTEEPPVYDTPDQDGREHWARCWRLETQ</sequence>
<dbReference type="Proteomes" id="UP000193862">
    <property type="component" value="Unassembled WGS sequence"/>
</dbReference>
<dbReference type="FunFam" id="3.40.50.300:FF:000016">
    <property type="entry name" value="Oligopeptide ABC transporter ATP-binding component"/>
    <property type="match status" value="1"/>
</dbReference>
<evidence type="ECO:0000259" key="8">
    <source>
        <dbReference type="PROSITE" id="PS50893"/>
    </source>
</evidence>
<evidence type="ECO:0000256" key="7">
    <source>
        <dbReference type="ARBA" id="ARBA00023136"/>
    </source>
</evidence>
<name>A0A1Y5TJ44_9RHOB</name>
<evidence type="ECO:0000256" key="2">
    <source>
        <dbReference type="ARBA" id="ARBA00005417"/>
    </source>
</evidence>
<dbReference type="InterPro" id="IPR003593">
    <property type="entry name" value="AAA+_ATPase"/>
</dbReference>
<evidence type="ECO:0000256" key="4">
    <source>
        <dbReference type="ARBA" id="ARBA00022475"/>
    </source>
</evidence>
<dbReference type="GO" id="GO:0055085">
    <property type="term" value="P:transmembrane transport"/>
    <property type="evidence" value="ECO:0007669"/>
    <property type="project" value="UniProtKB-ARBA"/>
</dbReference>
<organism evidence="9 10">
    <name type="scientific">Aquimixticola soesokkakensis</name>
    <dbReference type="NCBI Taxonomy" id="1519096"/>
    <lineage>
        <taxon>Bacteria</taxon>
        <taxon>Pseudomonadati</taxon>
        <taxon>Pseudomonadota</taxon>
        <taxon>Alphaproteobacteria</taxon>
        <taxon>Rhodobacterales</taxon>
        <taxon>Paracoccaceae</taxon>
        <taxon>Aquimixticola</taxon>
    </lineage>
</organism>
<evidence type="ECO:0000256" key="5">
    <source>
        <dbReference type="ARBA" id="ARBA00022741"/>
    </source>
</evidence>
<keyword evidence="4" id="KW-1003">Cell membrane</keyword>
<dbReference type="GO" id="GO:0015833">
    <property type="term" value="P:peptide transport"/>
    <property type="evidence" value="ECO:0007669"/>
    <property type="project" value="InterPro"/>
</dbReference>
<dbReference type="PROSITE" id="PS50893">
    <property type="entry name" value="ABC_TRANSPORTER_2"/>
    <property type="match status" value="1"/>
</dbReference>
<comment type="subcellular location">
    <subcellularLocation>
        <location evidence="1">Cell inner membrane</location>
        <topology evidence="1">Peripheral membrane protein</topology>
    </subcellularLocation>
</comment>
<feature type="domain" description="ABC transporter" evidence="8">
    <location>
        <begin position="11"/>
        <end position="262"/>
    </location>
</feature>
<keyword evidence="10" id="KW-1185">Reference proteome</keyword>
<evidence type="ECO:0000313" key="9">
    <source>
        <dbReference type="EMBL" id="SLN63167.1"/>
    </source>
</evidence>
<accession>A0A1Y5TJ44</accession>
<evidence type="ECO:0000256" key="3">
    <source>
        <dbReference type="ARBA" id="ARBA00022448"/>
    </source>
</evidence>
<dbReference type="SMART" id="SM00382">
    <property type="entry name" value="AAA"/>
    <property type="match status" value="1"/>
</dbReference>
<comment type="similarity">
    <text evidence="2">Belongs to the ABC transporter superfamily.</text>
</comment>